<keyword evidence="4" id="KW-1185">Reference proteome</keyword>
<evidence type="ECO:0000259" key="2">
    <source>
        <dbReference type="Pfam" id="PF01814"/>
    </source>
</evidence>
<feature type="compositionally biased region" description="Polar residues" evidence="1">
    <location>
        <begin position="214"/>
        <end position="232"/>
    </location>
</feature>
<dbReference type="CDD" id="cd12108">
    <property type="entry name" value="Hr-like"/>
    <property type="match status" value="1"/>
</dbReference>
<gene>
    <name evidence="3" type="ORF">F0U60_51930</name>
</gene>
<sequence length="232" mass="25986">MDAIALLKADHKTVETLFRKFEQAGRNARKLKRKLVDQMVRELAIHAVIEEQVLYPSVRARAEALEEDVLEALEEHHVVKWLLKELEDLPPEAERFDAKVKVLMENVRTHVKEEENGLFPQVRKAFSPQELRAMAEALTLAKRASPTRPHPRAPDTPPGNLVAGAVSAVLDMGKDAIRAARRKAEGLSPMPATRAGKRSIPKPKARPRKERDVQQQGNGSAQEMASESSYLM</sequence>
<dbReference type="PANTHER" id="PTHR35585">
    <property type="entry name" value="HHE DOMAIN PROTEIN (AFU_ORTHOLOGUE AFUA_4G00730)"/>
    <property type="match status" value="1"/>
</dbReference>
<dbReference type="Pfam" id="PF01814">
    <property type="entry name" value="Hemerythrin"/>
    <property type="match status" value="1"/>
</dbReference>
<feature type="domain" description="Hemerythrin-like" evidence="2">
    <location>
        <begin position="3"/>
        <end position="121"/>
    </location>
</feature>
<organism evidence="3 4">
    <name type="scientific">Archangium minus</name>
    <dbReference type="NCBI Taxonomy" id="83450"/>
    <lineage>
        <taxon>Bacteria</taxon>
        <taxon>Pseudomonadati</taxon>
        <taxon>Myxococcota</taxon>
        <taxon>Myxococcia</taxon>
        <taxon>Myxococcales</taxon>
        <taxon>Cystobacterineae</taxon>
        <taxon>Archangiaceae</taxon>
        <taxon>Archangium</taxon>
    </lineage>
</organism>
<dbReference type="Gene3D" id="1.20.120.520">
    <property type="entry name" value="nmb1532 protein domain like"/>
    <property type="match status" value="1"/>
</dbReference>
<evidence type="ECO:0000313" key="3">
    <source>
        <dbReference type="EMBL" id="WNG51680.1"/>
    </source>
</evidence>
<evidence type="ECO:0000256" key="1">
    <source>
        <dbReference type="SAM" id="MobiDB-lite"/>
    </source>
</evidence>
<dbReference type="RefSeq" id="WP_395811967.1">
    <property type="nucleotide sequence ID" value="NZ_CP043494.1"/>
</dbReference>
<accession>A0ABY9X8F8</accession>
<reference evidence="3 4" key="1">
    <citation type="submission" date="2019-08" db="EMBL/GenBank/DDBJ databases">
        <title>Archangium and Cystobacter genomes.</title>
        <authorList>
            <person name="Chen I.-C.K."/>
            <person name="Wielgoss S."/>
        </authorList>
    </citation>
    <scope>NUCLEOTIDE SEQUENCE [LARGE SCALE GENOMIC DNA]</scope>
    <source>
        <strain evidence="3 4">Cbm 6</strain>
    </source>
</reference>
<evidence type="ECO:0000313" key="4">
    <source>
        <dbReference type="Proteomes" id="UP001611383"/>
    </source>
</evidence>
<feature type="compositionally biased region" description="Basic residues" evidence="1">
    <location>
        <begin position="195"/>
        <end position="208"/>
    </location>
</feature>
<feature type="region of interest" description="Disordered" evidence="1">
    <location>
        <begin position="182"/>
        <end position="232"/>
    </location>
</feature>
<feature type="region of interest" description="Disordered" evidence="1">
    <location>
        <begin position="142"/>
        <end position="162"/>
    </location>
</feature>
<dbReference type="Proteomes" id="UP001611383">
    <property type="component" value="Chromosome"/>
</dbReference>
<dbReference type="InterPro" id="IPR012312">
    <property type="entry name" value="Hemerythrin-like"/>
</dbReference>
<proteinExistence type="predicted"/>
<dbReference type="EMBL" id="CP043494">
    <property type="protein sequence ID" value="WNG51680.1"/>
    <property type="molecule type" value="Genomic_DNA"/>
</dbReference>
<name>A0ABY9X8F8_9BACT</name>
<dbReference type="PANTHER" id="PTHR35585:SF1">
    <property type="entry name" value="HHE DOMAIN PROTEIN (AFU_ORTHOLOGUE AFUA_4G00730)"/>
    <property type="match status" value="1"/>
</dbReference>
<protein>
    <submittedName>
        <fullName evidence="3">Hemerythrin domain-containing protein</fullName>
    </submittedName>
</protein>